<proteinExistence type="predicted"/>
<accession>A0A0K0QS03</accession>
<dbReference type="EMBL" id="KR869820">
    <property type="protein sequence ID" value="AKR15897.1"/>
    <property type="molecule type" value="Genomic_DNA"/>
</dbReference>
<keyword evidence="2" id="KW-1185">Reference proteome</keyword>
<sequence>MISQFYVDAVKQSRNMHLSRIIEGRWGEQCGAVSIFETALDMGRMSGKTKAAFDIIKQSQGVLNIYIAQTKCAAIDNATQNELKNGDNVILLSAKQDLRSIFRGRTIEYQAINLIFDECDTTRDERYELVRTLTLCMRSSHLHPFPYIHIIRLGM</sequence>
<dbReference type="GeneID" id="26644812"/>
<organism evidence="1 2">
    <name type="scientific">Citrobacter phage IME-CF2</name>
    <dbReference type="NCBI Taxonomy" id="1673887"/>
    <lineage>
        <taxon>Viruses</taxon>
        <taxon>Duplodnaviria</taxon>
        <taxon>Heunggongvirae</taxon>
        <taxon>Uroviricota</taxon>
        <taxon>Caudoviricetes</taxon>
        <taxon>Pantevenvirales</taxon>
        <taxon>Straboviridae</taxon>
        <taxon>Pseudotevenvirus</taxon>
        <taxon>Pseudotevenvirus imecf2</taxon>
    </lineage>
</organism>
<dbReference type="Proteomes" id="UP000204614">
    <property type="component" value="Segment"/>
</dbReference>
<dbReference type="KEGG" id="vg:26644812"/>
<name>A0A0K0QS03_9CAUD</name>
<evidence type="ECO:0000313" key="1">
    <source>
        <dbReference type="EMBL" id="AKR15897.1"/>
    </source>
</evidence>
<dbReference type="RefSeq" id="YP_009218589.1">
    <property type="nucleotide sequence ID" value="NC_029013.1"/>
</dbReference>
<evidence type="ECO:0000313" key="2">
    <source>
        <dbReference type="Proteomes" id="UP000204614"/>
    </source>
</evidence>
<protein>
    <submittedName>
        <fullName evidence="1">Uncharacterized protein</fullName>
    </submittedName>
</protein>
<reference evidence="2" key="1">
    <citation type="submission" date="2015-05" db="EMBL/GenBank/DDBJ databases">
        <authorList>
            <person name="Liu X."/>
            <person name="Tong Y."/>
            <person name="Huang Y."/>
            <person name="An X."/>
            <person name="Mi Z."/>
            <person name="Zhang Z."/>
        </authorList>
    </citation>
    <scope>NUCLEOTIDE SEQUENCE [LARGE SCALE GENOMIC DNA]</scope>
</reference>